<dbReference type="Proteomes" id="UP001283361">
    <property type="component" value="Unassembled WGS sequence"/>
</dbReference>
<evidence type="ECO:0000313" key="2">
    <source>
        <dbReference type="EMBL" id="KAK3763224.1"/>
    </source>
</evidence>
<accession>A0AAE0Z5L1</accession>
<evidence type="ECO:0000256" key="1">
    <source>
        <dbReference type="SAM" id="MobiDB-lite"/>
    </source>
</evidence>
<feature type="compositionally biased region" description="Basic and acidic residues" evidence="1">
    <location>
        <begin position="95"/>
        <end position="119"/>
    </location>
</feature>
<protein>
    <submittedName>
        <fullName evidence="2">Uncharacterized protein</fullName>
    </submittedName>
</protein>
<evidence type="ECO:0000313" key="3">
    <source>
        <dbReference type="Proteomes" id="UP001283361"/>
    </source>
</evidence>
<reference evidence="2" key="1">
    <citation type="journal article" date="2023" name="G3 (Bethesda)">
        <title>A reference genome for the long-term kleptoplast-retaining sea slug Elysia crispata morphotype clarki.</title>
        <authorList>
            <person name="Eastman K.E."/>
            <person name="Pendleton A.L."/>
            <person name="Shaikh M.A."/>
            <person name="Suttiyut T."/>
            <person name="Ogas R."/>
            <person name="Tomko P."/>
            <person name="Gavelis G."/>
            <person name="Widhalm J.R."/>
            <person name="Wisecaver J.H."/>
        </authorList>
    </citation>
    <scope>NUCLEOTIDE SEQUENCE</scope>
    <source>
        <strain evidence="2">ECLA1</strain>
    </source>
</reference>
<name>A0AAE0Z5L1_9GAST</name>
<proteinExistence type="predicted"/>
<dbReference type="EMBL" id="JAWDGP010004589">
    <property type="protein sequence ID" value="KAK3763224.1"/>
    <property type="molecule type" value="Genomic_DNA"/>
</dbReference>
<sequence>MVAIVDLSSASPAGLNPVRLCVCTCDAMLQGRVTAVMSGPSCQGSLVTCAVRFNCQWLTRIVRVGERRGWDALINVILIDEGMAGRVSSLKKKIRQGDAEKRHEEGEKGGIRENETIAE</sequence>
<organism evidence="2 3">
    <name type="scientific">Elysia crispata</name>
    <name type="common">lettuce slug</name>
    <dbReference type="NCBI Taxonomy" id="231223"/>
    <lineage>
        <taxon>Eukaryota</taxon>
        <taxon>Metazoa</taxon>
        <taxon>Spiralia</taxon>
        <taxon>Lophotrochozoa</taxon>
        <taxon>Mollusca</taxon>
        <taxon>Gastropoda</taxon>
        <taxon>Heterobranchia</taxon>
        <taxon>Euthyneura</taxon>
        <taxon>Panpulmonata</taxon>
        <taxon>Sacoglossa</taxon>
        <taxon>Placobranchoidea</taxon>
        <taxon>Plakobranchidae</taxon>
        <taxon>Elysia</taxon>
    </lineage>
</organism>
<gene>
    <name evidence="2" type="ORF">RRG08_052559</name>
</gene>
<comment type="caution">
    <text evidence="2">The sequence shown here is derived from an EMBL/GenBank/DDBJ whole genome shotgun (WGS) entry which is preliminary data.</text>
</comment>
<feature type="region of interest" description="Disordered" evidence="1">
    <location>
        <begin position="89"/>
        <end position="119"/>
    </location>
</feature>
<keyword evidence="3" id="KW-1185">Reference proteome</keyword>
<dbReference type="AlphaFoldDB" id="A0AAE0Z5L1"/>